<dbReference type="InterPro" id="IPR005648">
    <property type="entry name" value="FlgD"/>
</dbReference>
<gene>
    <name evidence="8" type="ORF">CP98_01014</name>
    <name evidence="7" type="ORF">EBF16_16130</name>
</gene>
<evidence type="ECO:0000259" key="6">
    <source>
        <dbReference type="Pfam" id="PF13860"/>
    </source>
</evidence>
<evidence type="ECO:0000256" key="3">
    <source>
        <dbReference type="ARBA" id="ARBA00022795"/>
    </source>
</evidence>
<evidence type="ECO:0000256" key="4">
    <source>
        <dbReference type="ARBA" id="ARBA00024746"/>
    </source>
</evidence>
<dbReference type="GO" id="GO:0044781">
    <property type="term" value="P:bacterial-type flagellum organization"/>
    <property type="evidence" value="ECO:0007669"/>
    <property type="project" value="UniProtKB-UniRule"/>
</dbReference>
<keyword evidence="8" id="KW-0966">Cell projection</keyword>
<keyword evidence="8" id="KW-0969">Cilium</keyword>
<dbReference type="Proteomes" id="UP000028534">
    <property type="component" value="Unassembled WGS sequence"/>
</dbReference>
<evidence type="ECO:0000256" key="2">
    <source>
        <dbReference type="ARBA" id="ARBA00016013"/>
    </source>
</evidence>
<evidence type="ECO:0000313" key="8">
    <source>
        <dbReference type="EMBL" id="KEZ20293.1"/>
    </source>
</evidence>
<dbReference type="PATRIC" id="fig|13690.10.peg.1053"/>
<dbReference type="AlphaFoldDB" id="A0A084EQQ1"/>
<protein>
    <recommendedName>
        <fullName evidence="2 5">Basal-body rod modification protein FlgD</fullName>
    </recommendedName>
</protein>
<dbReference type="Pfam" id="PF13860">
    <property type="entry name" value="FlgD_ig"/>
    <property type="match status" value="1"/>
</dbReference>
<dbReference type="STRING" id="13690.AX777_03095"/>
<dbReference type="Gene3D" id="2.60.40.4070">
    <property type="match status" value="1"/>
</dbReference>
<dbReference type="Proteomes" id="UP000280708">
    <property type="component" value="Chromosome"/>
</dbReference>
<proteinExistence type="inferred from homology"/>
<comment type="function">
    <text evidence="4 5">Required for flagellar hook formation. May act as a scaffolding protein.</text>
</comment>
<sequence>MTTTSTVTDSAGLSVYNPNANVGTGSATMDQSSFLTLLTAQMQYQDPFEPVDNTEMVSQMATITQSTGIAEMNQSLKSLASELSGTRLGDAASWIGKSMLVQSNVAVPDSSGYYAGQITLSGSSDAVSVDLVDGDGNVVKSIDLGAQSAGEVAFYWDGKDDAGETVSSSALQVKVNGGTTSQVATWATIAAVQSPADGSSSKLITALGSYAPTDAISLM</sequence>
<comment type="similarity">
    <text evidence="1 5">Belongs to the FlgD family.</text>
</comment>
<dbReference type="eggNOG" id="COG1843">
    <property type="taxonomic scope" value="Bacteria"/>
</dbReference>
<accession>A0A084EQQ1</accession>
<evidence type="ECO:0000256" key="5">
    <source>
        <dbReference type="RuleBase" id="RU362076"/>
    </source>
</evidence>
<dbReference type="RefSeq" id="WP_037507667.1">
    <property type="nucleotide sequence ID" value="NZ_CAIGKD010000010.1"/>
</dbReference>
<feature type="domain" description="FlgD/Vpr Ig-like" evidence="6">
    <location>
        <begin position="111"/>
        <end position="179"/>
    </location>
</feature>
<dbReference type="EMBL" id="JGVR01000004">
    <property type="protein sequence ID" value="KEZ20293.1"/>
    <property type="molecule type" value="Genomic_DNA"/>
</dbReference>
<reference evidence="8 9" key="1">
    <citation type="submission" date="2014-03" db="EMBL/GenBank/DDBJ databases">
        <title>Genome sequence of Sphingobium yanoikuyae B1.</title>
        <authorList>
            <person name="Gan H.M."/>
            <person name="Gan H.Y."/>
            <person name="Savka M.A."/>
        </authorList>
    </citation>
    <scope>NUCLEOTIDE SEQUENCE [LARGE SCALE GENOMIC DNA]</scope>
    <source>
        <strain evidence="8 9">B1</strain>
    </source>
</reference>
<evidence type="ECO:0000256" key="1">
    <source>
        <dbReference type="ARBA" id="ARBA00010577"/>
    </source>
</evidence>
<dbReference type="Gene3D" id="2.30.30.910">
    <property type="match status" value="1"/>
</dbReference>
<dbReference type="InterPro" id="IPR025965">
    <property type="entry name" value="FlgD/Vpr_Ig-like"/>
</dbReference>
<evidence type="ECO:0000313" key="9">
    <source>
        <dbReference type="Proteomes" id="UP000028534"/>
    </source>
</evidence>
<keyword evidence="3 5" id="KW-1005">Bacterial flagellum biogenesis</keyword>
<evidence type="ECO:0000313" key="7">
    <source>
        <dbReference type="EMBL" id="AYO78280.1"/>
    </source>
</evidence>
<evidence type="ECO:0000313" key="10">
    <source>
        <dbReference type="Proteomes" id="UP000280708"/>
    </source>
</evidence>
<keyword evidence="8" id="KW-0282">Flagellum</keyword>
<name>A0A084EQQ1_SPHYA</name>
<reference evidence="7 10" key="2">
    <citation type="submission" date="2018-10" db="EMBL/GenBank/DDBJ databases">
        <title>Characterization and genome analysis of a novel bacterium Sphingobium yanoikuyae SJTF8 capable of degrading PAHs.</title>
        <authorList>
            <person name="Yin C."/>
            <person name="Xiong W."/>
            <person name="Liang R."/>
        </authorList>
    </citation>
    <scope>NUCLEOTIDE SEQUENCE [LARGE SCALE GENOMIC DNA]</scope>
    <source>
        <strain evidence="7 10">SJTF8</strain>
    </source>
</reference>
<dbReference type="EMBL" id="CP033230">
    <property type="protein sequence ID" value="AYO78280.1"/>
    <property type="molecule type" value="Genomic_DNA"/>
</dbReference>
<organism evidence="8 9">
    <name type="scientific">Sphingobium yanoikuyae</name>
    <name type="common">Sphingomonas yanoikuyae</name>
    <dbReference type="NCBI Taxonomy" id="13690"/>
    <lineage>
        <taxon>Bacteria</taxon>
        <taxon>Pseudomonadati</taxon>
        <taxon>Pseudomonadota</taxon>
        <taxon>Alphaproteobacteria</taxon>
        <taxon>Sphingomonadales</taxon>
        <taxon>Sphingomonadaceae</taxon>
        <taxon>Sphingobium</taxon>
    </lineage>
</organism>
<dbReference type="Pfam" id="PF03963">
    <property type="entry name" value="FlgD"/>
    <property type="match status" value="1"/>
</dbReference>